<dbReference type="InterPro" id="IPR014867">
    <property type="entry name" value="Spore_coat_CotH_CotH2/3/7"/>
</dbReference>
<keyword evidence="3" id="KW-1185">Reference proteome</keyword>
<feature type="coiled-coil region" evidence="1">
    <location>
        <begin position="35"/>
        <end position="62"/>
    </location>
</feature>
<dbReference type="RefSeq" id="YP_009015656.1">
    <property type="nucleotide sequence ID" value="NC_023719.1"/>
</dbReference>
<proteinExistence type="predicted"/>
<dbReference type="Pfam" id="PF13385">
    <property type="entry name" value="Laminin_G_3"/>
    <property type="match status" value="1"/>
</dbReference>
<gene>
    <name evidence="2" type="primary">353</name>
    <name evidence="2" type="ORF">G_353</name>
</gene>
<dbReference type="InterPro" id="IPR032675">
    <property type="entry name" value="LRR_dom_sf"/>
</dbReference>
<keyword evidence="1" id="KW-0175">Coiled coil</keyword>
<dbReference type="InterPro" id="IPR013320">
    <property type="entry name" value="ConA-like_dom_sf"/>
</dbReference>
<evidence type="ECO:0000313" key="2">
    <source>
        <dbReference type="EMBL" id="AEO93612.1"/>
    </source>
</evidence>
<name>G3MA94_9CAUD</name>
<dbReference type="Proteomes" id="UP000009273">
    <property type="component" value="Segment"/>
</dbReference>
<dbReference type="GeneID" id="18563568"/>
<reference evidence="2 3" key="1">
    <citation type="submission" date="2011-09" db="EMBL/GenBank/DDBJ databases">
        <authorList>
            <person name="Pope W.H."/>
            <person name="Pedulla M.L."/>
            <person name="Ford M.E."/>
            <person name="Peebles C.L."/>
            <person name="Hatfull G.H."/>
            <person name="Hendrix R.W."/>
        </authorList>
    </citation>
    <scope>NUCLEOTIDE SEQUENCE [LARGE SCALE GENOMIC DNA]</scope>
    <source>
        <strain evidence="2">G</strain>
    </source>
</reference>
<dbReference type="Gene3D" id="3.80.10.10">
    <property type="entry name" value="Ribonuclease Inhibitor"/>
    <property type="match status" value="2"/>
</dbReference>
<evidence type="ECO:0000313" key="3">
    <source>
        <dbReference type="Proteomes" id="UP000009273"/>
    </source>
</evidence>
<evidence type="ECO:0000256" key="1">
    <source>
        <dbReference type="SAM" id="Coils"/>
    </source>
</evidence>
<dbReference type="Gene3D" id="2.60.120.200">
    <property type="match status" value="1"/>
</dbReference>
<dbReference type="SUPFAM" id="SSF52047">
    <property type="entry name" value="RNI-like"/>
    <property type="match status" value="1"/>
</dbReference>
<accession>G3MA94</accession>
<organism evidence="2 3">
    <name type="scientific">Bacillus phage G</name>
    <dbReference type="NCBI Taxonomy" id="2884420"/>
    <lineage>
        <taxon>Viruses</taxon>
        <taxon>Duplodnaviria</taxon>
        <taxon>Heunggongvirae</taxon>
        <taxon>Uroviricota</taxon>
        <taxon>Caudoviricetes</taxon>
        <taxon>Donellivirus</taxon>
        <taxon>Donellivirus gee</taxon>
    </lineage>
</organism>
<dbReference type="EMBL" id="JN638751">
    <property type="protein sequence ID" value="AEO93612.1"/>
    <property type="molecule type" value="Genomic_DNA"/>
</dbReference>
<dbReference type="Pfam" id="PF08757">
    <property type="entry name" value="CotH"/>
    <property type="match status" value="1"/>
</dbReference>
<protein>
    <submittedName>
        <fullName evidence="2">Gp353</fullName>
    </submittedName>
</protein>
<dbReference type="SUPFAM" id="SSF52058">
    <property type="entry name" value="L domain-like"/>
    <property type="match status" value="1"/>
</dbReference>
<sequence>MSIKIYNPKTGKWEKNASIIANSIKVIDLPGNFESEDVDGALNELADKIKDMKNDIKYIYENGTIGGGGNGGASTPLITIDGPNEYIVNSNQTIDIFYYFTSPNPGNGVVNITVKGKVIQNSVPQSRNKVTLGPFERGTHVVTISVMDKQGFWSVPKQIKVISGSLEIKTLFDDSRDFTLNDEVIIPYEILTEVNEPVFVDYVYNGNKFTIQANIGANELNLGKLPYMGISTFSMVARNSKYQSNEIRFILVATDSSNLFVSTTFDKETFELGRNLQIPFRISMKNQYSFYSDYYIDDKLITTVTTYPGVNFWNVGTNLDIGHHTLKIVTKTTNGMFSTELVINVEIVSSGYEPYRHVRTGLIAEYDATGKVNNSSNQKVWEDTSGNGVACNLYNFNYTSNGWMNNALNLSGKSYAEINLKPFLNGVKSGFTIDVLCKIELVGNIDACVLSCKNPVTPFQGFQINTWNTSLTSKLSETISAQIQDNTWTKVTYVIDRSNKMMVSYINGIISSVSHLQPNDINMSNYTDEFTFDGKILIGANLDINGNVSNHSVSSVKSVRIYNRALNDNEILQNYIADYTTEEEQMKIRDLNTTEEGMPTISFIGNFEQMDENSERIGQISYNDPKDPSKVFIKDGCLISWQGTSSKNYPVKNWTIKLRDGGVPSLNYAPKNDWKPEDRWTLKANFMDSSHANNVGTCKFINDFFKPYPYPSQIADPKTRSSVDGFPVRLQINGEDVGIYTWNIDRYALNNYGFVTYNTDGTVNRHANAVSYEIGVNSSSGAGAFHDDSWDSIRSEFKCRYNYRGEESVVTEKIPLNGVVTTVLKTGMHNELQALVTWVKNSSDEQFRSELEEHFSKRHLIDYYLIAYVFGMVDNLGKNMVLSTWGKNSQGNTVWYPSFYDVDSLYGLNNSGIIAFNAGLDMDKGDYNTSRSMLWTKLVKMFGQEIRERYHELRLNRTINGVPAPPIFSYENIMSYIGNEVMDTIGQKFYNEDARVKYLNEAGYQWLYLCSGNRRQFTERWLKERFIYMDSVYQFNYDSKAVLRSYAQGNLNLRIKTYSPQWILVSFSDAANTKVKLYVEKAGYTDFSMFVNNGTDNNIEIYGCDNIMYIDGIKKLDVRSINIANAYKLVELDISNSNRIEEISLGNNRYLQKVLCNDCSSLGKGVDNRTLDLSKCSTLRELDCSNTHIANIIFSSTGGVIESLNCSNTAITSFNLYGQEYLKGVKLDDCYDLSEMSIINCNGIEAIEMANTKLASVKINGCEKLDFVDISYTKALRSIDLNGCPNITTLLMAGVSNVNMKDLNLTSLLNLSVLDITGSSFIETITFGQYKENGVTKNFNKLKVLRAENSSLKSIRYGAESPILAYLDLNGLTLDEIRLKACANLKEIRNINLIAESGYEAFHNCYNLEKIQGYIKLIGDASFTFYNCGKLSGLPTLDLSEVVYMGETFANCHSLTASNVRQIMINSNISSKFASSWGVFKNCYNVTGTIPADTFSKCVGLDNASAFFYGCSWSGSLPETIFNPMPKLLYAEYTFFNNSLSGQVPTNIFKNIPLLESVNYIFAHNDFSGANLDELFKYNPNLRKAQAVFTYCHLLTLTISENLFLNNPNIEDVADFFFSCGKVTGSIPRNIFNNIPKTNGTNKLLNIEGFFADTGISGTIPAYISESQRGLLDSCLLLDNVSWLFEDTSITGVIPPDIFKYNNNITNASGVFSGCSGLGDFNSSSDIPPNLFKGKTRLADVSFLFDGCSGLYGSIPAQLFYDCPLINSAHNLFNGCKMLNGEIPRRKSTWSKAPHPTQPGVEIDVETVQQYGLFDKCLELINVSGAFFDCNNLTGEIPSTLLMNANKVTDASHLFARCFNLYGPVPKDLFKNCTNLTTIDSAFADCVNLHNYIVDGENPYVVSPDLFKNCINLRYADHAFAMWGEGLPSNSKLNGAIPPDLFKYNTKLISVEALFSNNFGITGELGEDLFRTNTALVSIEDAFSDTGITSINSKFLSYNTSLQNMSYAFNRCNSLRGNAPEYWVESHPINPTEFAACFRSCTGLTNYAQIPSTWK</sequence>
<dbReference type="KEGG" id="vg:18563568"/>
<dbReference type="SUPFAM" id="SSF49899">
    <property type="entry name" value="Concanavalin A-like lectins/glucanases"/>
    <property type="match status" value="1"/>
</dbReference>